<comment type="caution">
    <text evidence="2">The sequence shown here is derived from an EMBL/GenBank/DDBJ whole genome shotgun (WGS) entry which is preliminary data.</text>
</comment>
<proteinExistence type="predicted"/>
<sequence>MRSTHPSSDLVSDPCAVRSWCRGGFLSSAQGLQTERCGPVRSSVPKFSSAKNYAGDGWETACGGQQAEARDIHAELMPRFGSGRVIIAADTSDEGGGEDPLLSANFRRSCSRQDRPGLRCGAPAPFTARPGGWGRRGSRAPPPVAGGPKGPIQRSDPPAPPVSRGCEIAGRRGPHPHLPPILFAGSRFIGRLFYATESRDRDSAASVTISSDSAAPLFQGHPGGRCHSLRAYTGGCLLQQLRPVGISRQILDAAPPLG</sequence>
<accession>A0AAV7QR09</accession>
<reference evidence="2" key="1">
    <citation type="journal article" date="2022" name="bioRxiv">
        <title>Sequencing and chromosome-scale assembly of the giantPleurodeles waltlgenome.</title>
        <authorList>
            <person name="Brown T."/>
            <person name="Elewa A."/>
            <person name="Iarovenko S."/>
            <person name="Subramanian E."/>
            <person name="Araus A.J."/>
            <person name="Petzold A."/>
            <person name="Susuki M."/>
            <person name="Suzuki K.-i.T."/>
            <person name="Hayashi T."/>
            <person name="Toyoda A."/>
            <person name="Oliveira C."/>
            <person name="Osipova E."/>
            <person name="Leigh N.D."/>
            <person name="Simon A."/>
            <person name="Yun M.H."/>
        </authorList>
    </citation>
    <scope>NUCLEOTIDE SEQUENCE</scope>
    <source>
        <strain evidence="2">20211129_DDA</strain>
        <tissue evidence="2">Liver</tissue>
    </source>
</reference>
<evidence type="ECO:0000313" key="3">
    <source>
        <dbReference type="Proteomes" id="UP001066276"/>
    </source>
</evidence>
<evidence type="ECO:0000313" key="2">
    <source>
        <dbReference type="EMBL" id="KAJ1140898.1"/>
    </source>
</evidence>
<name>A0AAV7QR09_PLEWA</name>
<protein>
    <submittedName>
        <fullName evidence="2">Uncharacterized protein</fullName>
    </submittedName>
</protein>
<gene>
    <name evidence="2" type="ORF">NDU88_007235</name>
</gene>
<dbReference type="Proteomes" id="UP001066276">
    <property type="component" value="Chromosome 6"/>
</dbReference>
<dbReference type="AlphaFoldDB" id="A0AAV7QR09"/>
<organism evidence="2 3">
    <name type="scientific">Pleurodeles waltl</name>
    <name type="common">Iberian ribbed newt</name>
    <dbReference type="NCBI Taxonomy" id="8319"/>
    <lineage>
        <taxon>Eukaryota</taxon>
        <taxon>Metazoa</taxon>
        <taxon>Chordata</taxon>
        <taxon>Craniata</taxon>
        <taxon>Vertebrata</taxon>
        <taxon>Euteleostomi</taxon>
        <taxon>Amphibia</taxon>
        <taxon>Batrachia</taxon>
        <taxon>Caudata</taxon>
        <taxon>Salamandroidea</taxon>
        <taxon>Salamandridae</taxon>
        <taxon>Pleurodelinae</taxon>
        <taxon>Pleurodeles</taxon>
    </lineage>
</organism>
<feature type="region of interest" description="Disordered" evidence="1">
    <location>
        <begin position="117"/>
        <end position="163"/>
    </location>
</feature>
<keyword evidence="3" id="KW-1185">Reference proteome</keyword>
<evidence type="ECO:0000256" key="1">
    <source>
        <dbReference type="SAM" id="MobiDB-lite"/>
    </source>
</evidence>
<dbReference type="EMBL" id="JANPWB010000010">
    <property type="protein sequence ID" value="KAJ1140898.1"/>
    <property type="molecule type" value="Genomic_DNA"/>
</dbReference>